<feature type="transmembrane region" description="Helical" evidence="1">
    <location>
        <begin position="32"/>
        <end position="54"/>
    </location>
</feature>
<feature type="transmembrane region" description="Helical" evidence="1">
    <location>
        <begin position="236"/>
        <end position="257"/>
    </location>
</feature>
<sequence length="269" mass="29442">MQPSDPTLTSPATLTVAEAEGYLQRAQDTQPLFSGAVALLCGAAIPQFVGVSLVQGMGASVRISTVIGGILTTLMIIAGVALLIVGTQHLYRFDALATTHRCTTEAVCAVVEEWRRTYRQRKTLVLGMSLALFTLFPIPLLVSHRTVSPHDAVWAQPLLISLLLLIVAGAAALLVWSLSTYFPERVLLQEREFDPRLQRERRALHIGTGVYWTLAIIVGIVLIATRVMESPQAMGIYVLAAMTLFLVIRTGILTWMARRLQQEEPTPGQ</sequence>
<keyword evidence="1" id="KW-0812">Transmembrane</keyword>
<gene>
    <name evidence="2" type="ORF">AL705_05820</name>
</gene>
<feature type="transmembrane region" description="Helical" evidence="1">
    <location>
        <begin position="124"/>
        <end position="142"/>
    </location>
</feature>
<accession>A0A0M4LZM1</accession>
<dbReference type="EMBL" id="CP012390">
    <property type="protein sequence ID" value="ALE19182.1"/>
    <property type="molecule type" value="Genomic_DNA"/>
</dbReference>
<evidence type="ECO:0000313" key="2">
    <source>
        <dbReference type="EMBL" id="ALE19182.1"/>
    </source>
</evidence>
<dbReference type="Proteomes" id="UP000068137">
    <property type="component" value="Chromosome"/>
</dbReference>
<evidence type="ECO:0000313" key="3">
    <source>
        <dbReference type="Proteomes" id="UP000068137"/>
    </source>
</evidence>
<dbReference type="KEGG" id="cbq:AL705_05820"/>
<organism evidence="2 3">
    <name type="scientific">Lawsonella clevelandensis</name>
    <dbReference type="NCBI Taxonomy" id="1528099"/>
    <lineage>
        <taxon>Bacteria</taxon>
        <taxon>Bacillati</taxon>
        <taxon>Actinomycetota</taxon>
        <taxon>Actinomycetes</taxon>
        <taxon>Mycobacteriales</taxon>
        <taxon>Lawsonellaceae</taxon>
        <taxon>Lawsonella</taxon>
    </lineage>
</organism>
<dbReference type="RefSeq" id="WP_053962209.1">
    <property type="nucleotide sequence ID" value="NZ_CP012390.1"/>
</dbReference>
<feature type="transmembrane region" description="Helical" evidence="1">
    <location>
        <begin position="203"/>
        <end position="224"/>
    </location>
</feature>
<reference evidence="2 3" key="1">
    <citation type="journal article" date="2015" name="Genome Announc.">
        <title>Complete Genome Sequences for Two Strains of a Novel Fastidious, Partially Acid-Fast, Gram-Positive Corynebacterineae Bacterium, Derived from Human Clinical Samples.</title>
        <authorList>
            <person name="Nicholson A.C."/>
            <person name="Bell M."/>
            <person name="Humrighouse B.W."/>
            <person name="McQuiston J.R."/>
        </authorList>
    </citation>
    <scope>NUCLEOTIDE SEQUENCE [LARGE SCALE GENOMIC DNA]</scope>
    <source>
        <strain evidence="2 3">X1698</strain>
    </source>
</reference>
<name>A0A0M4LZM1_9ACTN</name>
<dbReference type="AlphaFoldDB" id="A0A0M4LZM1"/>
<feature type="transmembrane region" description="Helical" evidence="1">
    <location>
        <begin position="66"/>
        <end position="85"/>
    </location>
</feature>
<keyword evidence="1" id="KW-1133">Transmembrane helix</keyword>
<proteinExistence type="predicted"/>
<feature type="transmembrane region" description="Helical" evidence="1">
    <location>
        <begin position="154"/>
        <end position="182"/>
    </location>
</feature>
<protein>
    <submittedName>
        <fullName evidence="2">Uncharacterized protein</fullName>
    </submittedName>
</protein>
<evidence type="ECO:0000256" key="1">
    <source>
        <dbReference type="SAM" id="Phobius"/>
    </source>
</evidence>
<keyword evidence="1" id="KW-0472">Membrane</keyword>